<keyword evidence="2 5" id="KW-0808">Transferase</keyword>
<evidence type="ECO:0000313" key="6">
    <source>
        <dbReference type="Proteomes" id="UP000233767"/>
    </source>
</evidence>
<name>A0A497UBG8_9FLAO</name>
<dbReference type="SUPFAM" id="SSF53335">
    <property type="entry name" value="S-adenosyl-L-methionine-dependent methyltransferases"/>
    <property type="match status" value="1"/>
</dbReference>
<dbReference type="Gene3D" id="3.40.50.150">
    <property type="entry name" value="Vaccinia Virus protein VP39"/>
    <property type="match status" value="1"/>
</dbReference>
<dbReference type="CDD" id="cd02440">
    <property type="entry name" value="AdoMet_MTases"/>
    <property type="match status" value="1"/>
</dbReference>
<dbReference type="GO" id="GO:0003676">
    <property type="term" value="F:nucleic acid binding"/>
    <property type="evidence" value="ECO:0007669"/>
    <property type="project" value="InterPro"/>
</dbReference>
<organism evidence="5 7">
    <name type="scientific">Flavobacterium lindanitolerans</name>
    <dbReference type="NCBI Taxonomy" id="428988"/>
    <lineage>
        <taxon>Bacteria</taxon>
        <taxon>Pseudomonadati</taxon>
        <taxon>Bacteroidota</taxon>
        <taxon>Flavobacteriia</taxon>
        <taxon>Flavobacteriales</taxon>
        <taxon>Flavobacteriaceae</taxon>
        <taxon>Flavobacterium</taxon>
    </lineage>
</organism>
<dbReference type="InterPro" id="IPR029063">
    <property type="entry name" value="SAM-dependent_MTases_sf"/>
</dbReference>
<reference evidence="5 7" key="2">
    <citation type="submission" date="2018-10" db="EMBL/GenBank/DDBJ databases">
        <title>Genomic Encyclopedia of Archaeal and Bacterial Type Strains, Phase II (KMG-II): from individual species to whole genera.</title>
        <authorList>
            <person name="Goeker M."/>
        </authorList>
    </citation>
    <scope>NUCLEOTIDE SEQUENCE [LARGE SCALE GENOMIC DNA]</scope>
    <source>
        <strain evidence="5 7">DSM 21886</strain>
    </source>
</reference>
<evidence type="ECO:0000313" key="7">
    <source>
        <dbReference type="Proteomes" id="UP000275027"/>
    </source>
</evidence>
<dbReference type="InterPro" id="IPR004398">
    <property type="entry name" value="RNA_MeTrfase_RsmD"/>
</dbReference>
<protein>
    <submittedName>
        <fullName evidence="5">16S rRNA (Guanine(966)-N(2))-methyltransferase RsmD</fullName>
    </submittedName>
</protein>
<dbReference type="InterPro" id="IPR002052">
    <property type="entry name" value="DNA_methylase_N6_adenine_CS"/>
</dbReference>
<dbReference type="RefSeq" id="WP_101472495.1">
    <property type="nucleotide sequence ID" value="NZ_JAPJOL010000030.1"/>
</dbReference>
<dbReference type="Proteomes" id="UP000233767">
    <property type="component" value="Unassembled WGS sequence"/>
</dbReference>
<dbReference type="GO" id="GO:0031167">
    <property type="term" value="P:rRNA methylation"/>
    <property type="evidence" value="ECO:0007669"/>
    <property type="project" value="InterPro"/>
</dbReference>
<comment type="caution">
    <text evidence="5">The sequence shown here is derived from an EMBL/GenBank/DDBJ whole genome shotgun (WGS) entry which is preliminary data.</text>
</comment>
<feature type="region of interest" description="Disordered" evidence="3">
    <location>
        <begin position="1"/>
        <end position="20"/>
    </location>
</feature>
<evidence type="ECO:0000256" key="2">
    <source>
        <dbReference type="ARBA" id="ARBA00022679"/>
    </source>
</evidence>
<evidence type="ECO:0000256" key="1">
    <source>
        <dbReference type="ARBA" id="ARBA00022603"/>
    </source>
</evidence>
<dbReference type="AlphaFoldDB" id="A0A497UBG8"/>
<dbReference type="PROSITE" id="PS00092">
    <property type="entry name" value="N6_MTASE"/>
    <property type="match status" value="1"/>
</dbReference>
<reference evidence="4 6" key="1">
    <citation type="submission" date="2017-12" db="EMBL/GenBank/DDBJ databases">
        <title>Genomic Encyclopedia of Type Strains, Phase III (KMG-III): the genomes of soil and plant-associated and newly described type strains.</title>
        <authorList>
            <person name="Whitman W."/>
        </authorList>
    </citation>
    <scope>NUCLEOTIDE SEQUENCE [LARGE SCALE GENOMIC DNA]</scope>
    <source>
        <strain evidence="4 6">IP-10</strain>
    </source>
</reference>
<sequence>MRIISGKYKGRRISPPKGLPVRPTTDMSKEALFNVLNNYFNFNGLKVLDLFAGTGNISYEFASRGCETITSVDGDFGCVKFIKQTADEFGFGIAGIKSDVFKFVEKSKAAYDIIFADPPYDLDQATFEKLVELIFANELLEEDGMMIIEHSKYTKLDHMINFSFKKSYGGSVFSFFEINSGEDEELKNEAEITEDDEG</sequence>
<dbReference type="GO" id="GO:0008168">
    <property type="term" value="F:methyltransferase activity"/>
    <property type="evidence" value="ECO:0007669"/>
    <property type="project" value="UniProtKB-KW"/>
</dbReference>
<dbReference type="Proteomes" id="UP000275027">
    <property type="component" value="Unassembled WGS sequence"/>
</dbReference>
<keyword evidence="1 5" id="KW-0489">Methyltransferase</keyword>
<gene>
    <name evidence="4" type="ORF">B0G92_2581</name>
    <name evidence="5" type="ORF">CLV50_2590</name>
</gene>
<dbReference type="PANTHER" id="PTHR43542">
    <property type="entry name" value="METHYLTRANSFERASE"/>
    <property type="match status" value="1"/>
</dbReference>
<dbReference type="Pfam" id="PF03602">
    <property type="entry name" value="Cons_hypoth95"/>
    <property type="match status" value="1"/>
</dbReference>
<evidence type="ECO:0000256" key="3">
    <source>
        <dbReference type="SAM" id="MobiDB-lite"/>
    </source>
</evidence>
<proteinExistence type="predicted"/>
<evidence type="ECO:0000313" key="5">
    <source>
        <dbReference type="EMBL" id="RLJ23884.1"/>
    </source>
</evidence>
<dbReference type="PANTHER" id="PTHR43542:SF1">
    <property type="entry name" value="METHYLTRANSFERASE"/>
    <property type="match status" value="1"/>
</dbReference>
<dbReference type="EMBL" id="RCCB01000013">
    <property type="protein sequence ID" value="RLJ23884.1"/>
    <property type="molecule type" value="Genomic_DNA"/>
</dbReference>
<dbReference type="PIRSF" id="PIRSF004553">
    <property type="entry name" value="CHP00095"/>
    <property type="match status" value="1"/>
</dbReference>
<dbReference type="EMBL" id="PJND01000009">
    <property type="protein sequence ID" value="PKW20442.1"/>
    <property type="molecule type" value="Genomic_DNA"/>
</dbReference>
<evidence type="ECO:0000313" key="4">
    <source>
        <dbReference type="EMBL" id="PKW20442.1"/>
    </source>
</evidence>
<accession>A0A497UBG8</accession>
<keyword evidence="6" id="KW-1185">Reference proteome</keyword>